<name>A0AAU9D115_9LACO</name>
<keyword evidence="3" id="KW-1185">Reference proteome</keyword>
<dbReference type="AlphaFoldDB" id="A0AAU9D115"/>
<evidence type="ECO:0000313" key="3">
    <source>
        <dbReference type="Proteomes" id="UP001321804"/>
    </source>
</evidence>
<reference evidence="2 3" key="1">
    <citation type="journal article" date="2023" name="Microbiol. Spectr.">
        <title>Symbiosis of Carpenter Bees with Uncharacterized Lactic Acid Bacteria Showing NAD Auxotrophy.</title>
        <authorList>
            <person name="Kawasaki S."/>
            <person name="Ozawa K."/>
            <person name="Mori T."/>
            <person name="Yamamoto A."/>
            <person name="Ito M."/>
            <person name="Ohkuma M."/>
            <person name="Sakamoto M."/>
            <person name="Matsutani M."/>
        </authorList>
    </citation>
    <scope>NUCLEOTIDE SEQUENCE [LARGE SCALE GENOMIC DNA]</scope>
    <source>
        <strain evidence="2 3">KimC2</strain>
    </source>
</reference>
<accession>A0AAU9D115</accession>
<dbReference type="KEGG" id="xak:KIMC2_07330"/>
<sequence>MVIWIAVISILCLFLSLILIKQKKIKIGLITLTGLITFISIVLFAVNTLFHFGMTKQNDLETKQIYSVSSRKQFPLLVYQTLNKDLSIYLYKDQPKGKNNNTDLRYHVNNSVQFTNNNGAILVKRETYWGYSNNFTKSFFNNNNDHEFIEQNNTFKIPKNWTVLTVKQSQLLGKKLKKLSKPTAEQKSYMKNAIGQKVKEAHLKNPQMTPQMDQKLINKITNELQQNEVQKVINDVKNKK</sequence>
<dbReference type="InterPro" id="IPR032083">
    <property type="entry name" value="DUF4811"/>
</dbReference>
<keyword evidence="1" id="KW-1133">Transmembrane helix</keyword>
<dbReference type="Proteomes" id="UP001321804">
    <property type="component" value="Chromosome"/>
</dbReference>
<dbReference type="RefSeq" id="WP_317698042.1">
    <property type="nucleotide sequence ID" value="NZ_AP026801.1"/>
</dbReference>
<gene>
    <name evidence="2" type="ORF">KIMC2_07330</name>
</gene>
<protein>
    <submittedName>
        <fullName evidence="2">DUF4811 domain-containing protein</fullName>
    </submittedName>
</protein>
<dbReference type="EMBL" id="AP026801">
    <property type="protein sequence ID" value="BDR56171.1"/>
    <property type="molecule type" value="Genomic_DNA"/>
</dbReference>
<evidence type="ECO:0000256" key="1">
    <source>
        <dbReference type="SAM" id="Phobius"/>
    </source>
</evidence>
<feature type="transmembrane region" description="Helical" evidence="1">
    <location>
        <begin position="30"/>
        <end position="50"/>
    </location>
</feature>
<evidence type="ECO:0000313" key="2">
    <source>
        <dbReference type="EMBL" id="BDR56171.1"/>
    </source>
</evidence>
<keyword evidence="1" id="KW-0812">Transmembrane</keyword>
<dbReference type="Pfam" id="PF16069">
    <property type="entry name" value="DUF4811"/>
    <property type="match status" value="1"/>
</dbReference>
<proteinExistence type="predicted"/>
<keyword evidence="1" id="KW-0472">Membrane</keyword>
<organism evidence="2 3">
    <name type="scientific">Xylocopilactobacillus apis</name>
    <dbReference type="NCBI Taxonomy" id="2932183"/>
    <lineage>
        <taxon>Bacteria</taxon>
        <taxon>Bacillati</taxon>
        <taxon>Bacillota</taxon>
        <taxon>Bacilli</taxon>
        <taxon>Lactobacillales</taxon>
        <taxon>Lactobacillaceae</taxon>
        <taxon>Xylocopilactobacillus</taxon>
    </lineage>
</organism>